<dbReference type="HOGENOM" id="CLU_2982287_0_0_1"/>
<dbReference type="EnsemblPlants" id="OB09G11490.1">
    <property type="protein sequence ID" value="OB09G11490.1"/>
    <property type="gene ID" value="OB09G11490"/>
</dbReference>
<dbReference type="Proteomes" id="UP000006038">
    <property type="component" value="Chromosome 9"/>
</dbReference>
<name>J3MVX0_ORYBR</name>
<evidence type="ECO:0000313" key="1">
    <source>
        <dbReference type="EnsemblPlants" id="OB09G11490.1"/>
    </source>
</evidence>
<evidence type="ECO:0000313" key="2">
    <source>
        <dbReference type="Proteomes" id="UP000006038"/>
    </source>
</evidence>
<reference evidence="1" key="2">
    <citation type="submission" date="2013-04" db="UniProtKB">
        <authorList>
            <consortium name="EnsemblPlants"/>
        </authorList>
    </citation>
    <scope>IDENTIFICATION</scope>
</reference>
<dbReference type="Gramene" id="OB09G11490.1">
    <property type="protein sequence ID" value="OB09G11490.1"/>
    <property type="gene ID" value="OB09G11490"/>
</dbReference>
<dbReference type="AlphaFoldDB" id="J3MVX0"/>
<keyword evidence="2" id="KW-1185">Reference proteome</keyword>
<proteinExistence type="predicted"/>
<accession>J3MVX0</accession>
<protein>
    <submittedName>
        <fullName evidence="1">Uncharacterized protein</fullName>
    </submittedName>
</protein>
<organism evidence="1">
    <name type="scientific">Oryza brachyantha</name>
    <name type="common">malo sina</name>
    <dbReference type="NCBI Taxonomy" id="4533"/>
    <lineage>
        <taxon>Eukaryota</taxon>
        <taxon>Viridiplantae</taxon>
        <taxon>Streptophyta</taxon>
        <taxon>Embryophyta</taxon>
        <taxon>Tracheophyta</taxon>
        <taxon>Spermatophyta</taxon>
        <taxon>Magnoliopsida</taxon>
        <taxon>Liliopsida</taxon>
        <taxon>Poales</taxon>
        <taxon>Poaceae</taxon>
        <taxon>BOP clade</taxon>
        <taxon>Oryzoideae</taxon>
        <taxon>Oryzeae</taxon>
        <taxon>Oryzinae</taxon>
        <taxon>Oryza</taxon>
    </lineage>
</organism>
<reference evidence="1" key="1">
    <citation type="journal article" date="2013" name="Nat. Commun.">
        <title>Whole-genome sequencing of Oryza brachyantha reveals mechanisms underlying Oryza genome evolution.</title>
        <authorList>
            <person name="Chen J."/>
            <person name="Huang Q."/>
            <person name="Gao D."/>
            <person name="Wang J."/>
            <person name="Lang Y."/>
            <person name="Liu T."/>
            <person name="Li B."/>
            <person name="Bai Z."/>
            <person name="Luis Goicoechea J."/>
            <person name="Liang C."/>
            <person name="Chen C."/>
            <person name="Zhang W."/>
            <person name="Sun S."/>
            <person name="Liao Y."/>
            <person name="Zhang X."/>
            <person name="Yang L."/>
            <person name="Song C."/>
            <person name="Wang M."/>
            <person name="Shi J."/>
            <person name="Liu G."/>
            <person name="Liu J."/>
            <person name="Zhou H."/>
            <person name="Zhou W."/>
            <person name="Yu Q."/>
            <person name="An N."/>
            <person name="Chen Y."/>
            <person name="Cai Q."/>
            <person name="Wang B."/>
            <person name="Liu B."/>
            <person name="Min J."/>
            <person name="Huang Y."/>
            <person name="Wu H."/>
            <person name="Li Z."/>
            <person name="Zhang Y."/>
            <person name="Yin Y."/>
            <person name="Song W."/>
            <person name="Jiang J."/>
            <person name="Jackson S.A."/>
            <person name="Wing R.A."/>
            <person name="Wang J."/>
            <person name="Chen M."/>
        </authorList>
    </citation>
    <scope>NUCLEOTIDE SEQUENCE [LARGE SCALE GENOMIC DNA]</scope>
    <source>
        <strain evidence="1">cv. IRGC 101232</strain>
    </source>
</reference>
<sequence>MWTPTCLALSSTSFPVARIGMGFAMWSTKVSSNLKIEIGASAHEAATDAYISWHLYEG</sequence>